<keyword evidence="3" id="KW-1185">Reference proteome</keyword>
<dbReference type="InterPro" id="IPR050276">
    <property type="entry name" value="MshD_Acetyltransferase"/>
</dbReference>
<reference evidence="3" key="1">
    <citation type="journal article" date="2019" name="Int. J. Syst. Evol. Microbiol.">
        <title>The Global Catalogue of Microorganisms (GCM) 10K type strain sequencing project: providing services to taxonomists for standard genome sequencing and annotation.</title>
        <authorList>
            <consortium name="The Broad Institute Genomics Platform"/>
            <consortium name="The Broad Institute Genome Sequencing Center for Infectious Disease"/>
            <person name="Wu L."/>
            <person name="Ma J."/>
        </authorList>
    </citation>
    <scope>NUCLEOTIDE SEQUENCE [LARGE SCALE GENOMIC DNA]</scope>
    <source>
        <strain evidence="3">CCUG 54822</strain>
    </source>
</reference>
<dbReference type="GO" id="GO:0016746">
    <property type="term" value="F:acyltransferase activity"/>
    <property type="evidence" value="ECO:0007669"/>
    <property type="project" value="UniProtKB-KW"/>
</dbReference>
<evidence type="ECO:0000259" key="1">
    <source>
        <dbReference type="PROSITE" id="PS51186"/>
    </source>
</evidence>
<name>A0ABW3ZYR0_9BACI</name>
<protein>
    <submittedName>
        <fullName evidence="2">GNAT family N-acetyltransferase</fullName>
        <ecNumber evidence="2">2.3.-.-</ecNumber>
    </submittedName>
</protein>
<dbReference type="EMBL" id="JBHTNH010000056">
    <property type="protein sequence ID" value="MFD1363374.1"/>
    <property type="molecule type" value="Genomic_DNA"/>
</dbReference>
<feature type="domain" description="N-acetyltransferase" evidence="1">
    <location>
        <begin position="14"/>
        <end position="159"/>
    </location>
</feature>
<gene>
    <name evidence="2" type="ORF">ACFQ4A_17345</name>
</gene>
<dbReference type="CDD" id="cd04301">
    <property type="entry name" value="NAT_SF"/>
    <property type="match status" value="1"/>
</dbReference>
<sequence>MEASFFREGVITAVAIRKATKHETEQIVSHSLQVLEEASMGHIPPSQKKAWQMVRPFLAHGGYYLVYTEHEELQGWIGVGSTIDPYQDKRVGMIPELYVLPQYRKQGISEKLCTEACKRMQAAGFQAVQLNVFAGNPSKQLYEKLGFQDVTTLMALKLD</sequence>
<dbReference type="SUPFAM" id="SSF55729">
    <property type="entry name" value="Acyl-CoA N-acyltransferases (Nat)"/>
    <property type="match status" value="1"/>
</dbReference>
<dbReference type="Proteomes" id="UP001597178">
    <property type="component" value="Unassembled WGS sequence"/>
</dbReference>
<dbReference type="PROSITE" id="PS51186">
    <property type="entry name" value="GNAT"/>
    <property type="match status" value="1"/>
</dbReference>
<dbReference type="PANTHER" id="PTHR43617">
    <property type="entry name" value="L-AMINO ACID N-ACETYLTRANSFERASE"/>
    <property type="match status" value="1"/>
</dbReference>
<proteinExistence type="predicted"/>
<dbReference type="InterPro" id="IPR000182">
    <property type="entry name" value="GNAT_dom"/>
</dbReference>
<organism evidence="2 3">
    <name type="scientific">Lentibacillus salinarum</name>
    <dbReference type="NCBI Taxonomy" id="446820"/>
    <lineage>
        <taxon>Bacteria</taxon>
        <taxon>Bacillati</taxon>
        <taxon>Bacillota</taxon>
        <taxon>Bacilli</taxon>
        <taxon>Bacillales</taxon>
        <taxon>Bacillaceae</taxon>
        <taxon>Lentibacillus</taxon>
    </lineage>
</organism>
<dbReference type="Gene3D" id="3.40.630.30">
    <property type="match status" value="1"/>
</dbReference>
<evidence type="ECO:0000313" key="3">
    <source>
        <dbReference type="Proteomes" id="UP001597178"/>
    </source>
</evidence>
<comment type="caution">
    <text evidence="2">The sequence shown here is derived from an EMBL/GenBank/DDBJ whole genome shotgun (WGS) entry which is preliminary data.</text>
</comment>
<dbReference type="Pfam" id="PF00583">
    <property type="entry name" value="Acetyltransf_1"/>
    <property type="match status" value="1"/>
</dbReference>
<dbReference type="PANTHER" id="PTHR43617:SF38">
    <property type="entry name" value="N-ACETYLTRANSFERASE DOMAIN-CONTAINING PROTEIN"/>
    <property type="match status" value="1"/>
</dbReference>
<keyword evidence="2" id="KW-0808">Transferase</keyword>
<accession>A0ABW3ZYR0</accession>
<keyword evidence="2" id="KW-0012">Acyltransferase</keyword>
<dbReference type="EC" id="2.3.-.-" evidence="2"/>
<dbReference type="InterPro" id="IPR016181">
    <property type="entry name" value="Acyl_CoA_acyltransferase"/>
</dbReference>
<evidence type="ECO:0000313" key="2">
    <source>
        <dbReference type="EMBL" id="MFD1363374.1"/>
    </source>
</evidence>